<gene>
    <name evidence="1" type="ORF">MML48_1g17251</name>
</gene>
<organism evidence="1 2">
    <name type="scientific">Holotrichia oblita</name>
    <name type="common">Chafer beetle</name>
    <dbReference type="NCBI Taxonomy" id="644536"/>
    <lineage>
        <taxon>Eukaryota</taxon>
        <taxon>Metazoa</taxon>
        <taxon>Ecdysozoa</taxon>
        <taxon>Arthropoda</taxon>
        <taxon>Hexapoda</taxon>
        <taxon>Insecta</taxon>
        <taxon>Pterygota</taxon>
        <taxon>Neoptera</taxon>
        <taxon>Endopterygota</taxon>
        <taxon>Coleoptera</taxon>
        <taxon>Polyphaga</taxon>
        <taxon>Scarabaeiformia</taxon>
        <taxon>Scarabaeidae</taxon>
        <taxon>Melolonthinae</taxon>
        <taxon>Holotrichia</taxon>
    </lineage>
</organism>
<proteinExistence type="predicted"/>
<dbReference type="Proteomes" id="UP001056778">
    <property type="component" value="Chromosome 1"/>
</dbReference>
<comment type="caution">
    <text evidence="1">The sequence shown here is derived from an EMBL/GenBank/DDBJ whole genome shotgun (WGS) entry which is preliminary data.</text>
</comment>
<evidence type="ECO:0000313" key="2">
    <source>
        <dbReference type="Proteomes" id="UP001056778"/>
    </source>
</evidence>
<dbReference type="EMBL" id="CM043015">
    <property type="protein sequence ID" value="KAI4471423.1"/>
    <property type="molecule type" value="Genomic_DNA"/>
</dbReference>
<protein>
    <submittedName>
        <fullName evidence="1">Scavenger receptor class b type-1 sr-b1</fullName>
    </submittedName>
</protein>
<name>A0ACB9TXC6_HOLOL</name>
<sequence length="552" mass="63558">MVKKEIVKLTRLENGTEQYNRWRELPFPLEFRIYVFNVTNPNEVLEKGATPIVHEVGPFVYHEHFYKKKFVNKNNNTLLYNHYLKMEFQRNLSAYADDHNVTIVNLPLQLVFQDEEEGLLPPAIQSTAIDYLWPRAFGNNSIFITLPANTLFFKGYTFCNTKPKEPDPNLSVADKITETLIRAFMRFSMFSYKDNSSDGQFQVYSGMRNINKLGQIKTWKGKSHLETWIGGKKSSCNRMRGTDSTIYAPGLFRNLRTTIYTFNTDICRTIKFRVRGEVEFKGIPGVKAIMGPENLENSGENSCYCVKKTRDILGDYNCFPKGFCDMGNCLKSPVVISFPHMLWADKRYSNTIKGLQPSEEKHMSFLSVEPTTGTPLQGRKRVQFNIPMRPLDIINATKNLRPTMMPLLWVEEMFDLPDNMLYKAKGGYISNVKYLDIASYVMIGSGVIGTTVITMLGNGSQRSFKMLSALNKQHQDNIQETKKEIALEKKRKTVDKDLEYFPSDSGTSDTTEESDNYSDRVQLQQDTVQEVMEKYDTKFYKTWLAKLSTNLK</sequence>
<keyword evidence="2" id="KW-1185">Reference proteome</keyword>
<keyword evidence="1" id="KW-0675">Receptor</keyword>
<reference evidence="1" key="1">
    <citation type="submission" date="2022-04" db="EMBL/GenBank/DDBJ databases">
        <title>Chromosome-scale genome assembly of Holotrichia oblita Faldermann.</title>
        <authorList>
            <person name="Rongchong L."/>
        </authorList>
    </citation>
    <scope>NUCLEOTIDE SEQUENCE</scope>
    <source>
        <strain evidence="1">81SQS9</strain>
    </source>
</reference>
<evidence type="ECO:0000313" key="1">
    <source>
        <dbReference type="EMBL" id="KAI4471423.1"/>
    </source>
</evidence>
<accession>A0ACB9TXC6</accession>